<keyword evidence="2" id="KW-0964">Secreted</keyword>
<dbReference type="SUPFAM" id="SSF51126">
    <property type="entry name" value="Pectin lyase-like"/>
    <property type="match status" value="1"/>
</dbReference>
<reference evidence="5 6" key="1">
    <citation type="submission" date="2017-04" db="EMBL/GenBank/DDBJ databases">
        <title>Unexpected and diverse lifestyles within the genus Limnohabitans.</title>
        <authorList>
            <person name="Kasalicky V."/>
            <person name="Mehrshad M."/>
            <person name="Andrei S.-A."/>
            <person name="Salcher M."/>
            <person name="Kratochvilova H."/>
            <person name="Simek K."/>
            <person name="Ghai R."/>
        </authorList>
    </citation>
    <scope>NUCLEOTIDE SEQUENCE [LARGE SCALE GENOMIC DNA]</scope>
    <source>
        <strain evidence="5 6">MWH-C5</strain>
    </source>
</reference>
<dbReference type="NCBIfam" id="TIGR01901">
    <property type="entry name" value="adhes_NPXG"/>
    <property type="match status" value="1"/>
</dbReference>
<dbReference type="InterPro" id="IPR024973">
    <property type="entry name" value="ESPR"/>
</dbReference>
<dbReference type="InterPro" id="IPR043709">
    <property type="entry name" value="DUF5649"/>
</dbReference>
<keyword evidence="6" id="KW-1185">Reference proteome</keyword>
<dbReference type="Pfam" id="PF13018">
    <property type="entry name" value="ESPR"/>
    <property type="match status" value="1"/>
</dbReference>
<dbReference type="Pfam" id="PF18886">
    <property type="entry name" value="DUF5649"/>
    <property type="match status" value="2"/>
</dbReference>
<accession>A0A315EQP6</accession>
<protein>
    <recommendedName>
        <fullName evidence="4">Filamentous haemagglutinin FhaB/tRNA nuclease CdiA-like TPS domain-containing protein</fullName>
    </recommendedName>
</protein>
<dbReference type="PANTHER" id="PTHR12338:SF8">
    <property type="entry name" value="HEME_HEMOPEXIN-BINDING PROTEIN"/>
    <property type="match status" value="1"/>
</dbReference>
<evidence type="ECO:0000256" key="3">
    <source>
        <dbReference type="ARBA" id="ARBA00022729"/>
    </source>
</evidence>
<dbReference type="InterPro" id="IPR008638">
    <property type="entry name" value="FhaB/CdiA-like_TPS"/>
</dbReference>
<dbReference type="InterPro" id="IPR011050">
    <property type="entry name" value="Pectin_lyase_fold/virulence"/>
</dbReference>
<dbReference type="PANTHER" id="PTHR12338">
    <property type="entry name" value="AUTOTRANSPORTER"/>
    <property type="match status" value="1"/>
</dbReference>
<dbReference type="Pfam" id="PF05860">
    <property type="entry name" value="TPS"/>
    <property type="match status" value="1"/>
</dbReference>
<keyword evidence="3" id="KW-0732">Signal</keyword>
<evidence type="ECO:0000313" key="6">
    <source>
        <dbReference type="Proteomes" id="UP000251341"/>
    </source>
</evidence>
<evidence type="ECO:0000256" key="2">
    <source>
        <dbReference type="ARBA" id="ARBA00022525"/>
    </source>
</evidence>
<dbReference type="InterPro" id="IPR043710">
    <property type="entry name" value="DUF5650"/>
</dbReference>
<proteinExistence type="predicted"/>
<dbReference type="SMART" id="SM00912">
    <property type="entry name" value="Haemagg_act"/>
    <property type="match status" value="1"/>
</dbReference>
<evidence type="ECO:0000313" key="5">
    <source>
        <dbReference type="EMBL" id="PUE58272.1"/>
    </source>
</evidence>
<comment type="subcellular location">
    <subcellularLocation>
        <location evidence="1">Secreted</location>
    </subcellularLocation>
</comment>
<evidence type="ECO:0000256" key="1">
    <source>
        <dbReference type="ARBA" id="ARBA00004613"/>
    </source>
</evidence>
<organism evidence="5 6">
    <name type="scientific">Limnohabitans curvus</name>
    <dbReference type="NCBI Taxonomy" id="323423"/>
    <lineage>
        <taxon>Bacteria</taxon>
        <taxon>Pseudomonadati</taxon>
        <taxon>Pseudomonadota</taxon>
        <taxon>Betaproteobacteria</taxon>
        <taxon>Burkholderiales</taxon>
        <taxon>Comamonadaceae</taxon>
        <taxon>Limnohabitans</taxon>
    </lineage>
</organism>
<dbReference type="RefSeq" id="WP_108401428.1">
    <property type="nucleotide sequence ID" value="NZ_NESP01000001.1"/>
</dbReference>
<gene>
    <name evidence="5" type="ORF">B9Z44_00820</name>
</gene>
<sequence length="2213" mass="217724">MKNNGSLNRNFRHVWSDATQSWHVAPETARGAGKRSGSGHGACAIMGGVLTSVAMAAIATLSHAQQAPPVTQLPTGASVVRGAATIGQTSTANSAVMNINQSTQRAAINWNTFNVGASAIVNFNQPNSSAVTLNRVNDVNASQIFGRINAPGQVFLTNPNGVYFSPSAQVDVGALVATTHSISDDNFMAGNYRFERNGATGKVLNDGQLNAALGGYIALLAPEVQNGGVVVAQAGTVAMAAGEVVTLNFDGNQHLAGITTTAATLETLIENRQAIRAPGGLIILSAKSVADLQAGVVNNTGAVEATQLNMVDGVIRLDASQAVIQTGTLRAPQISVATKNLIDAGTWDASAAGNGSTARGGRIHVVADENIEQTQAAQWHADGDQAGSIWMQAKQSAYVSGSLSASGGRGGDVSITAPSLTLAGASVHADGDLGGGTLRIGGGWQGGDADLPNADKVTVMATQLSANARDNGDAGTVVVWSENQTQFGGHISAQGGAQAGHGGQVEVSSHQNLVQAGTIDVSAPHGNNGQVLFDPKNIEIISSVVNPSVLSLTDTLAANRSLGATLTKELLNSTTSSSLNRILVTSETDSTVATSAGSIKVFNATTGALVSSLTGSSANDKVGVGALTDLGAGKYTFTNSWWGSAGTLTNAKGAVTWFDGTLGVSGVVSSSNSLVGTATGDQVGTTGVTALTNGNYIVRSALWGGGTTTTAKGAITWGSGTFGVMGNVSSTNSLVGGAAGDNVGSDTITSLGNGNYVVKSPMWGSANGTPNAGKGAVTWINGSTGLIGTLGSTNSLVGGALNDRVGANGITVLTNGNYLVLSANWSTAKGAITWGSGTSGVSGVVANTNSLVGGSNYYFVGKSAVVLNNGNAVVLSASWGSGNSSGTNPKGAVTWVNGSTGITGTLNNTNSLVGTLTNDQVGATGITALSNGNYIVRSALWNGGTTSTAYGAVTWGSGVSGVVGGVSAANSLVGSSPGDRVGLFITNLLNGNAVVSTPYWSGARGASTWVDGTRGISGYVSNTNSLVGTNALDYVGTRGADLLSNGNYVVRNDLWNGGLGAMTWGSGTSGVVGDVSSANSLVGVNPNDAVASGSNNIIALGNGKYLLKTLSYGNDGSGNSSFTKGAITWFDGAVGITGFLSSANSLIGDAVGDAIGSVSYITVLANGNYFIRSPLWGSGGVASAAKGAITWGNGATGTTGVVSSLNSLVGAANGDSLGSGATSLTALNNGNVVITSPLWGSGNSTTANAKGAVTWIDGSTGLSGTLSSSNSLVGSAQGDRLGSGGVTALSNGNYIVLSPFFQGGISATTASSKGAITWGSGTLGLTGVVSTSNSLVGAANGDSLGSGGAVTALNNGNVVITSPLWGSGDGTTDNAKGAATWMNGVTGLTGTLSDLNSLVGDAAGDRVGATGVTALTNGNFVVRSAFWGGGVSATAALSKGAITWGSGTSGISGVLSSNNSLVGFAAGDHVGSGAVTALSNGDAVVMSPLWGSGNGTTANAKGAATWITGSTGVTGILDSSGTNSLLGSTAGDQLGSGGAVVLLDGRVVLSSPEWRDPVSGAVLAGRVDILGPVSSSSLTSTVGFSTAASATSKFLASDLVALLDAGTSVTLQASNDITVSAAVNSAPVSSSGGLTLQAGRSVLLNAGIGLGNANLSIIGNEWVTPVNGVGGGVVDAERDAGNAVITQAANTSLNVGTGTLEVILRGSNGGGKTNEGTGAITLRNVTASHISVTNDGTTVGSDIALGTTNAAQDLTLTTQGGAIDVGTSTVGGNLVVNSHNGAITQAGALTVTGTSSLDAGTGDVTLANVGNDFTGAVSATGAAVQLTDANALTLGTVATTGDFLVASNGALDLGLLTVGGALSANSTNGDITQTGVLTVTGTSTLGAGTGRVTLTNAANQFGGAVTTTASSVDVQGNAGLTPTGLVSSTTATGASAQAPAISGTVTPGATVSVYDGTTLLGTATADAVTGAWTYQVGSSLSTGSHSITARQTVGGVTSVSTPLTFVVTGQPSATLPPVIPPVVPVVPPVVAPVLVQPPAPPLEIQVAPEPAPTSETTTESTDQKNKVAAKAVPAIEPALKVASGAPASADSNLSSSFVAINAAKSDATVVVNVLRAPTAQSVGLITVTLPMGLTSSDVETLIPLVDHISSADSTSKNEVLLTLPNGKQLPSWITYNTEKKALVLVAVPDASFPFQMLMNVDGQRSLLQIQKGR</sequence>
<name>A0A315EQP6_9BURK</name>
<dbReference type="Proteomes" id="UP000251341">
    <property type="component" value="Unassembled WGS sequence"/>
</dbReference>
<feature type="domain" description="Filamentous haemagglutinin FhaB/tRNA nuclease CdiA-like TPS" evidence="4">
    <location>
        <begin position="70"/>
        <end position="186"/>
    </location>
</feature>
<dbReference type="InterPro" id="IPR050909">
    <property type="entry name" value="Bact_Autotransporter_VF"/>
</dbReference>
<evidence type="ECO:0000259" key="4">
    <source>
        <dbReference type="SMART" id="SM00912"/>
    </source>
</evidence>
<dbReference type="Gene3D" id="2.160.20.10">
    <property type="entry name" value="Single-stranded right-handed beta-helix, Pectin lyase-like"/>
    <property type="match status" value="2"/>
</dbReference>
<dbReference type="Pfam" id="PF18888">
    <property type="entry name" value="DUF5650"/>
    <property type="match status" value="15"/>
</dbReference>
<dbReference type="InterPro" id="IPR012334">
    <property type="entry name" value="Pectin_lyas_fold"/>
</dbReference>
<comment type="caution">
    <text evidence="5">The sequence shown here is derived from an EMBL/GenBank/DDBJ whole genome shotgun (WGS) entry which is preliminary data.</text>
</comment>
<dbReference type="GO" id="GO:0005576">
    <property type="term" value="C:extracellular region"/>
    <property type="evidence" value="ECO:0007669"/>
    <property type="project" value="UniProtKB-SubCell"/>
</dbReference>
<dbReference type="EMBL" id="NESP01000001">
    <property type="protein sequence ID" value="PUE58272.1"/>
    <property type="molecule type" value="Genomic_DNA"/>
</dbReference>